<dbReference type="PANTHER" id="PTHR17490">
    <property type="entry name" value="SUA5"/>
    <property type="match status" value="1"/>
</dbReference>
<dbReference type="PANTHER" id="PTHR17490:SF16">
    <property type="entry name" value="THREONYLCARBAMOYL-AMP SYNTHASE"/>
    <property type="match status" value="1"/>
</dbReference>
<protein>
    <recommendedName>
        <fullName evidence="4 13">Threonylcarbamoyl-AMP synthase</fullName>
        <shortName evidence="13">TC-AMP synthase</shortName>
        <ecNumber evidence="3 13">2.7.7.87</ecNumber>
    </recommendedName>
    <alternativeName>
        <fullName evidence="11 13">L-threonylcarbamoyladenylate synthase</fullName>
    </alternativeName>
</protein>
<dbReference type="GO" id="GO:0061710">
    <property type="term" value="F:L-threonylcarbamoyladenylate synthase"/>
    <property type="evidence" value="ECO:0007669"/>
    <property type="project" value="UniProtKB-EC"/>
</dbReference>
<accession>A0A7W6WBJ0</accession>
<evidence type="ECO:0000256" key="14">
    <source>
        <dbReference type="PIRSR" id="PIRSR004930-1"/>
    </source>
</evidence>
<proteinExistence type="inferred from homology"/>
<evidence type="ECO:0000313" key="17">
    <source>
        <dbReference type="EMBL" id="MBB4267561.1"/>
    </source>
</evidence>
<keyword evidence="8 13" id="KW-0548">Nucleotidyltransferase</keyword>
<name>A0A7W6WBJ0_9PROT</name>
<feature type="binding site" evidence="14">
    <location>
        <position position="201"/>
    </location>
    <ligand>
        <name>ATP</name>
        <dbReference type="ChEBI" id="CHEBI:30616"/>
    </ligand>
</feature>
<dbReference type="Pfam" id="PF03481">
    <property type="entry name" value="Sua5_C"/>
    <property type="match status" value="1"/>
</dbReference>
<dbReference type="PIRSF" id="PIRSF004930">
    <property type="entry name" value="Tln_factor_SUA5"/>
    <property type="match status" value="1"/>
</dbReference>
<feature type="binding site" evidence="14">
    <location>
        <position position="138"/>
    </location>
    <ligand>
        <name>L-threonine</name>
        <dbReference type="ChEBI" id="CHEBI:57926"/>
    </ligand>
</feature>
<dbReference type="InterPro" id="IPR050156">
    <property type="entry name" value="TC-AMP_synthase_SUA5"/>
</dbReference>
<dbReference type="AlphaFoldDB" id="A0A7W6WBJ0"/>
<gene>
    <name evidence="17" type="ORF">GGD89_003207</name>
</gene>
<dbReference type="Pfam" id="PF01300">
    <property type="entry name" value="Sua5_yciO_yrdC"/>
    <property type="match status" value="1"/>
</dbReference>
<evidence type="ECO:0000256" key="5">
    <source>
        <dbReference type="ARBA" id="ARBA00022490"/>
    </source>
</evidence>
<comment type="similarity">
    <text evidence="2 13">Belongs to the SUA5 family.</text>
</comment>
<evidence type="ECO:0000256" key="4">
    <source>
        <dbReference type="ARBA" id="ARBA00015492"/>
    </source>
</evidence>
<feature type="binding site" evidence="14">
    <location>
        <position position="54"/>
    </location>
    <ligand>
        <name>ATP</name>
        <dbReference type="ChEBI" id="CHEBI:30616"/>
    </ligand>
</feature>
<evidence type="ECO:0000256" key="15">
    <source>
        <dbReference type="SAM" id="MobiDB-lite"/>
    </source>
</evidence>
<feature type="binding site" evidence="14">
    <location>
        <position position="253"/>
    </location>
    <ligand>
        <name>ATP</name>
        <dbReference type="ChEBI" id="CHEBI:30616"/>
    </ligand>
</feature>
<keyword evidence="6 13" id="KW-0808">Transferase</keyword>
<dbReference type="InterPro" id="IPR006070">
    <property type="entry name" value="Sua5-like_dom"/>
</dbReference>
<evidence type="ECO:0000256" key="7">
    <source>
        <dbReference type="ARBA" id="ARBA00022694"/>
    </source>
</evidence>
<evidence type="ECO:0000313" key="18">
    <source>
        <dbReference type="Proteomes" id="UP000554286"/>
    </source>
</evidence>
<evidence type="ECO:0000256" key="8">
    <source>
        <dbReference type="ARBA" id="ARBA00022695"/>
    </source>
</evidence>
<evidence type="ECO:0000256" key="6">
    <source>
        <dbReference type="ARBA" id="ARBA00022679"/>
    </source>
</evidence>
<feature type="binding site" evidence="14">
    <location>
        <position position="118"/>
    </location>
    <ligand>
        <name>ATP</name>
        <dbReference type="ChEBI" id="CHEBI:30616"/>
    </ligand>
</feature>
<keyword evidence="5 13" id="KW-0963">Cytoplasm</keyword>
<dbReference type="InterPro" id="IPR038385">
    <property type="entry name" value="Sua5/YwlC_C"/>
</dbReference>
<feature type="binding site" evidence="14">
    <location>
        <position position="140"/>
    </location>
    <ligand>
        <name>ATP</name>
        <dbReference type="ChEBI" id="CHEBI:30616"/>
    </ligand>
</feature>
<dbReference type="PROSITE" id="PS51163">
    <property type="entry name" value="YRDC"/>
    <property type="match status" value="1"/>
</dbReference>
<feature type="binding site" evidence="14">
    <location>
        <position position="114"/>
    </location>
    <ligand>
        <name>ATP</name>
        <dbReference type="ChEBI" id="CHEBI:30616"/>
    </ligand>
</feature>
<keyword evidence="18" id="KW-1185">Reference proteome</keyword>
<dbReference type="NCBIfam" id="TIGR00057">
    <property type="entry name" value="L-threonylcarbamoyladenylate synthase"/>
    <property type="match status" value="1"/>
</dbReference>
<dbReference type="GO" id="GO:0003725">
    <property type="term" value="F:double-stranded RNA binding"/>
    <property type="evidence" value="ECO:0007669"/>
    <property type="project" value="UniProtKB-UniRule"/>
</dbReference>
<keyword evidence="10 13" id="KW-0067">ATP-binding</keyword>
<keyword evidence="9 13" id="KW-0547">Nucleotide-binding</keyword>
<reference evidence="17 18" key="1">
    <citation type="submission" date="2020-08" db="EMBL/GenBank/DDBJ databases">
        <title>Genome sequencing of Purple Non-Sulfur Bacteria from various extreme environments.</title>
        <authorList>
            <person name="Mayer M."/>
        </authorList>
    </citation>
    <scope>NUCLEOTIDE SEQUENCE [LARGE SCALE GENOMIC DNA]</scope>
    <source>
        <strain evidence="17 18">JA131</strain>
    </source>
</reference>
<feature type="binding site" evidence="14">
    <location>
        <position position="31"/>
    </location>
    <ligand>
        <name>L-threonine</name>
        <dbReference type="ChEBI" id="CHEBI:57926"/>
    </ligand>
</feature>
<dbReference type="EMBL" id="JACIGK010000029">
    <property type="protein sequence ID" value="MBB4267561.1"/>
    <property type="molecule type" value="Genomic_DNA"/>
</dbReference>
<comment type="function">
    <text evidence="13">Required for the formation of a threonylcarbamoyl group on adenosine at position 37 (t(6)A37) in tRNAs that read codons beginning with adenine.</text>
</comment>
<dbReference type="EC" id="2.7.7.87" evidence="3 13"/>
<dbReference type="RefSeq" id="WP_184047143.1">
    <property type="nucleotide sequence ID" value="NZ_JACIGK010000029.1"/>
</dbReference>
<feature type="binding site" evidence="14">
    <location>
        <position position="187"/>
    </location>
    <ligand>
        <name>L-threonine</name>
        <dbReference type="ChEBI" id="CHEBI:57926"/>
    </ligand>
</feature>
<sequence>MTLVRPADPAAIAEAAQALRAGRLVAFPTETVYGLGGDARAPGAVTAIYATKKRPSRNPLIVHVPDLAAAAALCRVSPLAERLAEALWPGPLTLVLPLRDRSPLAPQVTAGGTTVAVRAPAHPVARALLAACDVPLAAPSANRSGSVSPTRAAHVAVDLALDPDMPPDAAPLAMILDGGPCRVGVESTVLDLSGPVPRLLRPGGVTVEALTAILGAPPDSAALFPARRPKAGDAPARSGPPPLPSPGLLTSHYAPARPVRLNAAAASPGEALLGFGGTPGATLDLSPAGDLEEAARNLFAMLRALDRPPHTGIAVAPLPTTGLGATLNDRLTRAAAPRDRND</sequence>
<evidence type="ECO:0000256" key="13">
    <source>
        <dbReference type="PIRNR" id="PIRNR004930"/>
    </source>
</evidence>
<dbReference type="GO" id="GO:0005737">
    <property type="term" value="C:cytoplasm"/>
    <property type="evidence" value="ECO:0007669"/>
    <property type="project" value="UniProtKB-SubCell"/>
</dbReference>
<dbReference type="GO" id="GO:0000049">
    <property type="term" value="F:tRNA binding"/>
    <property type="evidence" value="ECO:0007669"/>
    <property type="project" value="TreeGrafter"/>
</dbReference>
<comment type="catalytic activity">
    <reaction evidence="12 13">
        <text>L-threonine + hydrogencarbonate + ATP = L-threonylcarbamoyladenylate + diphosphate + H2O</text>
        <dbReference type="Rhea" id="RHEA:36407"/>
        <dbReference type="ChEBI" id="CHEBI:15377"/>
        <dbReference type="ChEBI" id="CHEBI:17544"/>
        <dbReference type="ChEBI" id="CHEBI:30616"/>
        <dbReference type="ChEBI" id="CHEBI:33019"/>
        <dbReference type="ChEBI" id="CHEBI:57926"/>
        <dbReference type="ChEBI" id="CHEBI:73682"/>
        <dbReference type="EC" id="2.7.7.87"/>
    </reaction>
</comment>
<evidence type="ECO:0000256" key="1">
    <source>
        <dbReference type="ARBA" id="ARBA00004496"/>
    </source>
</evidence>
<dbReference type="InterPro" id="IPR005145">
    <property type="entry name" value="Sua5_C"/>
</dbReference>
<feature type="binding site" evidence="14">
    <location>
        <position position="63"/>
    </location>
    <ligand>
        <name>ATP</name>
        <dbReference type="ChEBI" id="CHEBI:30616"/>
    </ligand>
</feature>
<dbReference type="GO" id="GO:0008033">
    <property type="term" value="P:tRNA processing"/>
    <property type="evidence" value="ECO:0007669"/>
    <property type="project" value="UniProtKB-KW"/>
</dbReference>
<evidence type="ECO:0000256" key="3">
    <source>
        <dbReference type="ARBA" id="ARBA00012584"/>
    </source>
</evidence>
<organism evidence="17 18">
    <name type="scientific">Roseospira visakhapatnamensis</name>
    <dbReference type="NCBI Taxonomy" id="390880"/>
    <lineage>
        <taxon>Bacteria</taxon>
        <taxon>Pseudomonadati</taxon>
        <taxon>Pseudomonadota</taxon>
        <taxon>Alphaproteobacteria</taxon>
        <taxon>Rhodospirillales</taxon>
        <taxon>Rhodospirillaceae</taxon>
        <taxon>Roseospira</taxon>
    </lineage>
</organism>
<keyword evidence="7 13" id="KW-0819">tRNA processing</keyword>
<feature type="region of interest" description="Disordered" evidence="15">
    <location>
        <begin position="226"/>
        <end position="247"/>
    </location>
</feature>
<evidence type="ECO:0000256" key="10">
    <source>
        <dbReference type="ARBA" id="ARBA00022840"/>
    </source>
</evidence>
<evidence type="ECO:0000256" key="9">
    <source>
        <dbReference type="ARBA" id="ARBA00022741"/>
    </source>
</evidence>
<dbReference type="Gene3D" id="3.90.870.10">
    <property type="entry name" value="DHBP synthase"/>
    <property type="match status" value="1"/>
</dbReference>
<feature type="binding site" evidence="14">
    <location>
        <position position="148"/>
    </location>
    <ligand>
        <name>ATP</name>
        <dbReference type="ChEBI" id="CHEBI:30616"/>
    </ligand>
</feature>
<dbReference type="SUPFAM" id="SSF55821">
    <property type="entry name" value="YrdC/RibB"/>
    <property type="match status" value="1"/>
</dbReference>
<evidence type="ECO:0000256" key="12">
    <source>
        <dbReference type="ARBA" id="ARBA00048366"/>
    </source>
</evidence>
<dbReference type="GO" id="GO:0005524">
    <property type="term" value="F:ATP binding"/>
    <property type="evidence" value="ECO:0007669"/>
    <property type="project" value="UniProtKB-UniRule"/>
</dbReference>
<dbReference type="InterPro" id="IPR010923">
    <property type="entry name" value="T(6)A37_SUA5"/>
</dbReference>
<dbReference type="Gene3D" id="3.40.50.11030">
    <property type="entry name" value="Threonylcarbamoyl-AMP synthase, C-terminal domain"/>
    <property type="match status" value="1"/>
</dbReference>
<evidence type="ECO:0000256" key="11">
    <source>
        <dbReference type="ARBA" id="ARBA00029774"/>
    </source>
</evidence>
<dbReference type="GO" id="GO:0006450">
    <property type="term" value="P:regulation of translational fidelity"/>
    <property type="evidence" value="ECO:0007669"/>
    <property type="project" value="TreeGrafter"/>
</dbReference>
<dbReference type="Proteomes" id="UP000554286">
    <property type="component" value="Unassembled WGS sequence"/>
</dbReference>
<evidence type="ECO:0000256" key="2">
    <source>
        <dbReference type="ARBA" id="ARBA00007663"/>
    </source>
</evidence>
<evidence type="ECO:0000259" key="16">
    <source>
        <dbReference type="PROSITE" id="PS51163"/>
    </source>
</evidence>
<comment type="subcellular location">
    <subcellularLocation>
        <location evidence="1 13">Cytoplasm</location>
    </subcellularLocation>
</comment>
<feature type="binding site" evidence="14">
    <location>
        <position position="58"/>
    </location>
    <ligand>
        <name>ATP</name>
        <dbReference type="ChEBI" id="CHEBI:30616"/>
    </ligand>
</feature>
<comment type="caution">
    <text evidence="17">The sequence shown here is derived from an EMBL/GenBank/DDBJ whole genome shotgun (WGS) entry which is preliminary data.</text>
</comment>
<dbReference type="InterPro" id="IPR017945">
    <property type="entry name" value="DHBP_synth_RibB-like_a/b_dom"/>
</dbReference>
<feature type="domain" description="YrdC-like" evidence="16">
    <location>
        <begin position="9"/>
        <end position="205"/>
    </location>
</feature>